<protein>
    <submittedName>
        <fullName evidence="1">Uncharacterized protein</fullName>
    </submittedName>
</protein>
<dbReference type="eggNOG" id="ENOG50337I0">
    <property type="taxonomic scope" value="Bacteria"/>
</dbReference>
<accession>B3EKZ6</accession>
<dbReference type="EMBL" id="CP001101">
    <property type="protein sequence ID" value="ACE03223.1"/>
    <property type="molecule type" value="Genomic_DNA"/>
</dbReference>
<reference evidence="1" key="1">
    <citation type="submission" date="2008-06" db="EMBL/GenBank/DDBJ databases">
        <title>Complete sequence of Chlorobium phaeobacteroides BS1.</title>
        <authorList>
            <consortium name="US DOE Joint Genome Institute"/>
            <person name="Lucas S."/>
            <person name="Copeland A."/>
            <person name="Lapidus A."/>
            <person name="Glavina del Rio T."/>
            <person name="Dalin E."/>
            <person name="Tice H."/>
            <person name="Bruce D."/>
            <person name="Goodwin L."/>
            <person name="Pitluck S."/>
            <person name="Schmutz J."/>
            <person name="Larimer F."/>
            <person name="Land M."/>
            <person name="Hauser L."/>
            <person name="Kyrpides N."/>
            <person name="Ovchinnikova G."/>
            <person name="Li T."/>
            <person name="Liu Z."/>
            <person name="Zhao F."/>
            <person name="Overmann J."/>
            <person name="Bryant D.A."/>
            <person name="Richardson P."/>
        </authorList>
    </citation>
    <scope>NUCLEOTIDE SEQUENCE [LARGE SCALE GENOMIC DNA]</scope>
    <source>
        <strain evidence="1">BS1</strain>
    </source>
</reference>
<dbReference type="HOGENOM" id="CLU_2205216_0_0_10"/>
<proteinExistence type="predicted"/>
<evidence type="ECO:0000313" key="1">
    <source>
        <dbReference type="EMBL" id="ACE03223.1"/>
    </source>
</evidence>
<organism evidence="1">
    <name type="scientific">Chlorobium phaeobacteroides (strain BS1)</name>
    <dbReference type="NCBI Taxonomy" id="331678"/>
    <lineage>
        <taxon>Bacteria</taxon>
        <taxon>Pseudomonadati</taxon>
        <taxon>Chlorobiota</taxon>
        <taxon>Chlorobiia</taxon>
        <taxon>Chlorobiales</taxon>
        <taxon>Chlorobiaceae</taxon>
        <taxon>Chlorobium/Pelodictyon group</taxon>
        <taxon>Chlorobium</taxon>
    </lineage>
</organism>
<name>B3EKZ6_CHLPB</name>
<sequence>MAFQVGDPVIYKKPKSSTCPGPRARDVYPLKHGETYHYIVDKFWKVVGVNNDDTVEVVTRKGKKHRIEKDDPNLQKAHLFKYIVYRKRFPDVSPD</sequence>
<dbReference type="AlphaFoldDB" id="B3EKZ6"/>
<gene>
    <name evidence="1" type="ordered locus">Cphamn1_0254</name>
</gene>
<dbReference type="KEGG" id="cpb:Cphamn1_0254"/>